<dbReference type="FunFam" id="1.20.1560.10:FF:000014">
    <property type="entry name" value="Multidrug resistance-associated protein member 4"/>
    <property type="match status" value="1"/>
</dbReference>
<feature type="domain" description="ABC transmembrane type-1" evidence="34">
    <location>
        <begin position="923"/>
        <end position="1150"/>
    </location>
</feature>
<comment type="similarity">
    <text evidence="6">Belongs to the ABC transporter superfamily. ABCC family. Conjugate transporter (TC 3.A.1.208) subfamily.</text>
</comment>
<feature type="transmembrane region" description="Helical" evidence="32">
    <location>
        <begin position="1009"/>
        <end position="1027"/>
    </location>
</feature>
<keyword evidence="15" id="KW-0256">Endoplasmic reticulum</keyword>
<evidence type="ECO:0000256" key="28">
    <source>
        <dbReference type="ARBA" id="ARBA00033163"/>
    </source>
</evidence>
<dbReference type="InterPro" id="IPR036640">
    <property type="entry name" value="ABC1_TM_sf"/>
</dbReference>
<feature type="transmembrane region" description="Helical" evidence="32">
    <location>
        <begin position="850"/>
        <end position="870"/>
    </location>
</feature>
<dbReference type="InterPro" id="IPR027417">
    <property type="entry name" value="P-loop_NTPase"/>
</dbReference>
<dbReference type="OrthoDB" id="6500128at2759"/>
<evidence type="ECO:0000256" key="22">
    <source>
        <dbReference type="ARBA" id="ARBA00023214"/>
    </source>
</evidence>
<evidence type="ECO:0000256" key="26">
    <source>
        <dbReference type="ARBA" id="ARBA00029720"/>
    </source>
</evidence>
<reference evidence="35 36" key="1">
    <citation type="submission" date="2014-10" db="EMBL/GenBank/DDBJ databases">
        <title>Draft genome of the hookworm Ancylostoma caninum.</title>
        <authorList>
            <person name="Mitreva M."/>
        </authorList>
    </citation>
    <scope>NUCLEOTIDE SEQUENCE [LARGE SCALE GENOMIC DNA]</scope>
    <source>
        <strain evidence="35 36">Baltimore</strain>
    </source>
</reference>
<keyword evidence="12" id="KW-0677">Repeat</keyword>
<dbReference type="GO" id="GO:0140359">
    <property type="term" value="F:ABC-type transporter activity"/>
    <property type="evidence" value="ECO:0007669"/>
    <property type="project" value="InterPro"/>
</dbReference>
<evidence type="ECO:0000256" key="18">
    <source>
        <dbReference type="ARBA" id="ARBA00023065"/>
    </source>
</evidence>
<evidence type="ECO:0000256" key="12">
    <source>
        <dbReference type="ARBA" id="ARBA00022737"/>
    </source>
</evidence>
<dbReference type="Gene3D" id="3.40.50.300">
    <property type="entry name" value="P-loop containing nucleotide triphosphate hydrolases"/>
    <property type="match status" value="2"/>
</dbReference>
<evidence type="ECO:0000256" key="2">
    <source>
        <dbReference type="ARBA" id="ARBA00004424"/>
    </source>
</evidence>
<feature type="transmembrane region" description="Helical" evidence="32">
    <location>
        <begin position="372"/>
        <end position="394"/>
    </location>
</feature>
<keyword evidence="20" id="KW-0869">Chloride channel</keyword>
<dbReference type="PROSITE" id="PS50893">
    <property type="entry name" value="ABC_TRANSPORTER_2"/>
    <property type="match status" value="2"/>
</dbReference>
<dbReference type="PANTHER" id="PTHR24223:SF456">
    <property type="entry name" value="MULTIDRUG RESISTANCE-ASSOCIATED PROTEIN LETHAL(2)03659"/>
    <property type="match status" value="1"/>
</dbReference>
<dbReference type="STRING" id="29170.A0A368FTN8"/>
<evidence type="ECO:0000256" key="20">
    <source>
        <dbReference type="ARBA" id="ARBA00023173"/>
    </source>
</evidence>
<evidence type="ECO:0000256" key="3">
    <source>
        <dbReference type="ARBA" id="ARBA00004477"/>
    </source>
</evidence>
<dbReference type="SMART" id="SM00382">
    <property type="entry name" value="AAA"/>
    <property type="match status" value="2"/>
</dbReference>
<evidence type="ECO:0000256" key="24">
    <source>
        <dbReference type="ARBA" id="ARBA00023303"/>
    </source>
</evidence>
<evidence type="ECO:0000256" key="19">
    <source>
        <dbReference type="ARBA" id="ARBA00023136"/>
    </source>
</evidence>
<evidence type="ECO:0000256" key="11">
    <source>
        <dbReference type="ARBA" id="ARBA00022692"/>
    </source>
</evidence>
<evidence type="ECO:0000256" key="23">
    <source>
        <dbReference type="ARBA" id="ARBA00023235"/>
    </source>
</evidence>
<evidence type="ECO:0000256" key="6">
    <source>
        <dbReference type="ARBA" id="ARBA00009726"/>
    </source>
</evidence>
<evidence type="ECO:0000259" key="34">
    <source>
        <dbReference type="PROSITE" id="PS50929"/>
    </source>
</evidence>
<keyword evidence="9" id="KW-0813">Transport</keyword>
<evidence type="ECO:0000256" key="32">
    <source>
        <dbReference type="SAM" id="Phobius"/>
    </source>
</evidence>
<feature type="transmembrane region" description="Helical" evidence="32">
    <location>
        <begin position="1124"/>
        <end position="1142"/>
    </location>
</feature>
<dbReference type="EMBL" id="JOJR01000649">
    <property type="protein sequence ID" value="RCN35556.1"/>
    <property type="molecule type" value="Genomic_DNA"/>
</dbReference>
<keyword evidence="17 32" id="KW-1133">Transmembrane helix</keyword>
<dbReference type="InterPro" id="IPR050173">
    <property type="entry name" value="ABC_transporter_C-like"/>
</dbReference>
<evidence type="ECO:0000256" key="27">
    <source>
        <dbReference type="ARBA" id="ARBA00031358"/>
    </source>
</evidence>
<keyword evidence="23" id="KW-0413">Isomerase</keyword>
<keyword evidence="13" id="KW-0547">Nucleotide-binding</keyword>
<evidence type="ECO:0000256" key="5">
    <source>
        <dbReference type="ARBA" id="ARBA00009118"/>
    </source>
</evidence>
<comment type="catalytic activity">
    <reaction evidence="31">
        <text>ATP + H2O = ADP + phosphate + H(+)</text>
        <dbReference type="Rhea" id="RHEA:13065"/>
        <dbReference type="ChEBI" id="CHEBI:15377"/>
        <dbReference type="ChEBI" id="CHEBI:15378"/>
        <dbReference type="ChEBI" id="CHEBI:30616"/>
        <dbReference type="ChEBI" id="CHEBI:43474"/>
        <dbReference type="ChEBI" id="CHEBI:456216"/>
    </reaction>
    <physiologicalReaction direction="left-to-right" evidence="31">
        <dbReference type="Rhea" id="RHEA:13066"/>
    </physiologicalReaction>
</comment>
<dbReference type="InterPro" id="IPR011527">
    <property type="entry name" value="ABC1_TM_dom"/>
</dbReference>
<feature type="transmembrane region" description="Helical" evidence="32">
    <location>
        <begin position="253"/>
        <end position="271"/>
    </location>
</feature>
<feature type="domain" description="ABC transmembrane type-1" evidence="34">
    <location>
        <begin position="117"/>
        <end position="392"/>
    </location>
</feature>
<keyword evidence="24" id="KW-0407">Ion channel</keyword>
<dbReference type="FunFam" id="3.40.50.300:FF:000973">
    <property type="entry name" value="Multidrug resistance-associated protein 4"/>
    <property type="match status" value="1"/>
</dbReference>
<keyword evidence="19 32" id="KW-0472">Membrane</keyword>
<feature type="domain" description="ABC transmembrane type-1" evidence="34">
    <location>
        <begin position="792"/>
        <end position="922"/>
    </location>
</feature>
<feature type="transmembrane region" description="Helical" evidence="32">
    <location>
        <begin position="226"/>
        <end position="247"/>
    </location>
</feature>
<dbReference type="EC" id="5.6.1.6" evidence="7"/>
<dbReference type="PANTHER" id="PTHR24223">
    <property type="entry name" value="ATP-BINDING CASSETTE SUB-FAMILY C"/>
    <property type="match status" value="1"/>
</dbReference>
<dbReference type="PROSITE" id="PS50929">
    <property type="entry name" value="ABC_TM1F"/>
    <property type="match status" value="3"/>
</dbReference>
<dbReference type="Pfam" id="PF00664">
    <property type="entry name" value="ABC_membrane"/>
    <property type="match status" value="3"/>
</dbReference>
<dbReference type="CDD" id="cd03244">
    <property type="entry name" value="ABCC_MRP_domain2"/>
    <property type="match status" value="1"/>
</dbReference>
<dbReference type="GO" id="GO:0034707">
    <property type="term" value="C:chloride channel complex"/>
    <property type="evidence" value="ECO:0007669"/>
    <property type="project" value="UniProtKB-KW"/>
</dbReference>
<evidence type="ECO:0000259" key="33">
    <source>
        <dbReference type="PROSITE" id="PS50893"/>
    </source>
</evidence>
<evidence type="ECO:0000256" key="30">
    <source>
        <dbReference type="ARBA" id="ARBA00044653"/>
    </source>
</evidence>
<dbReference type="PROSITE" id="PS00211">
    <property type="entry name" value="ABC_TRANSPORTER_1"/>
    <property type="match status" value="2"/>
</dbReference>
<dbReference type="PRINTS" id="PR01851">
    <property type="entry name" value="CYSFIBREGLTR"/>
</dbReference>
<dbReference type="GO" id="GO:0005524">
    <property type="term" value="F:ATP binding"/>
    <property type="evidence" value="ECO:0007669"/>
    <property type="project" value="UniProtKB-KW"/>
</dbReference>
<keyword evidence="36" id="KW-1185">Reference proteome</keyword>
<feature type="domain" description="ABC transporter" evidence="33">
    <location>
        <begin position="1186"/>
        <end position="1420"/>
    </location>
</feature>
<evidence type="ECO:0000256" key="25">
    <source>
        <dbReference type="ARBA" id="ARBA00024167"/>
    </source>
</evidence>
<evidence type="ECO:0000256" key="1">
    <source>
        <dbReference type="ARBA" id="ARBA00004195"/>
    </source>
</evidence>
<dbReference type="InterPro" id="IPR009147">
    <property type="entry name" value="CFTR/ABCC7"/>
</dbReference>
<dbReference type="GO" id="GO:0005260">
    <property type="term" value="F:intracellularly ATP-gated chloride channel activity"/>
    <property type="evidence" value="ECO:0007669"/>
    <property type="project" value="UniProtKB-EC"/>
</dbReference>
<keyword evidence="22" id="KW-0868">Chloride</keyword>
<comment type="caution">
    <text evidence="35">The sequence shown here is derived from an EMBL/GenBank/DDBJ whole genome shotgun (WGS) entry which is preliminary data.</text>
</comment>
<evidence type="ECO:0000256" key="21">
    <source>
        <dbReference type="ARBA" id="ARBA00023180"/>
    </source>
</evidence>
<keyword evidence="18" id="KW-0406">Ion transport</keyword>
<feature type="domain" description="ABC transporter" evidence="33">
    <location>
        <begin position="468"/>
        <end position="695"/>
    </location>
</feature>
<comment type="catalytic activity">
    <reaction evidence="25">
        <text>chloride(in) = chloride(out)</text>
        <dbReference type="Rhea" id="RHEA:29823"/>
        <dbReference type="ChEBI" id="CHEBI:17996"/>
    </reaction>
</comment>
<dbReference type="GO" id="GO:0031901">
    <property type="term" value="C:early endosome membrane"/>
    <property type="evidence" value="ECO:0007669"/>
    <property type="project" value="UniProtKB-SubCell"/>
</dbReference>
<evidence type="ECO:0000313" key="36">
    <source>
        <dbReference type="Proteomes" id="UP000252519"/>
    </source>
</evidence>
<dbReference type="FunFam" id="1.20.1560.10:FF:000026">
    <property type="entry name" value="Multidrug resistance-associated protein lethal(2)03659"/>
    <property type="match status" value="1"/>
</dbReference>
<dbReference type="GO" id="GO:0016324">
    <property type="term" value="C:apical plasma membrane"/>
    <property type="evidence" value="ECO:0007669"/>
    <property type="project" value="UniProtKB-SubCell"/>
</dbReference>
<evidence type="ECO:0000256" key="13">
    <source>
        <dbReference type="ARBA" id="ARBA00022741"/>
    </source>
</evidence>
<comment type="similarity">
    <text evidence="5">Belongs to the ABC transporter superfamily. ABCC family. CFTR transporter (TC 3.A.1.202) subfamily.</text>
</comment>
<evidence type="ECO:0000256" key="8">
    <source>
        <dbReference type="ARBA" id="ARBA00016668"/>
    </source>
</evidence>
<evidence type="ECO:0000256" key="9">
    <source>
        <dbReference type="ARBA" id="ARBA00022448"/>
    </source>
</evidence>
<evidence type="ECO:0000256" key="10">
    <source>
        <dbReference type="ARBA" id="ARBA00022553"/>
    </source>
</evidence>
<evidence type="ECO:0000313" key="35">
    <source>
        <dbReference type="EMBL" id="RCN35556.1"/>
    </source>
</evidence>
<dbReference type="Gene3D" id="1.20.1560.10">
    <property type="entry name" value="ABC transporter type 1, transmembrane domain"/>
    <property type="match status" value="3"/>
</dbReference>
<evidence type="ECO:0000256" key="16">
    <source>
        <dbReference type="ARBA" id="ARBA00022840"/>
    </source>
</evidence>
<dbReference type="Pfam" id="PF00005">
    <property type="entry name" value="ABC_tran"/>
    <property type="match status" value="2"/>
</dbReference>
<feature type="transmembrane region" description="Helical" evidence="32">
    <location>
        <begin position="981"/>
        <end position="1003"/>
    </location>
</feature>
<dbReference type="CDD" id="cd18593">
    <property type="entry name" value="ABC_6TM_MRP4_D1_like"/>
    <property type="match status" value="1"/>
</dbReference>
<dbReference type="FunFam" id="3.40.50.300:FF:000163">
    <property type="entry name" value="Multidrug resistance-associated protein member 4"/>
    <property type="match status" value="1"/>
</dbReference>
<dbReference type="GO" id="GO:0016887">
    <property type="term" value="F:ATP hydrolysis activity"/>
    <property type="evidence" value="ECO:0007669"/>
    <property type="project" value="InterPro"/>
</dbReference>
<name>A0A368FTN8_ANCCA</name>
<feature type="transmembrane region" description="Helical" evidence="32">
    <location>
        <begin position="331"/>
        <end position="360"/>
    </location>
</feature>
<evidence type="ECO:0000256" key="15">
    <source>
        <dbReference type="ARBA" id="ARBA00022824"/>
    </source>
</evidence>
<accession>A0A368FTN8</accession>
<organism evidence="35 36">
    <name type="scientific">Ancylostoma caninum</name>
    <name type="common">Dog hookworm</name>
    <dbReference type="NCBI Taxonomy" id="29170"/>
    <lineage>
        <taxon>Eukaryota</taxon>
        <taxon>Metazoa</taxon>
        <taxon>Ecdysozoa</taxon>
        <taxon>Nematoda</taxon>
        <taxon>Chromadorea</taxon>
        <taxon>Rhabditida</taxon>
        <taxon>Rhabditina</taxon>
        <taxon>Rhabditomorpha</taxon>
        <taxon>Strongyloidea</taxon>
        <taxon>Ancylostomatidae</taxon>
        <taxon>Ancylostomatinae</taxon>
        <taxon>Ancylostoma</taxon>
    </lineage>
</organism>
<feature type="transmembrane region" description="Helical" evidence="32">
    <location>
        <begin position="152"/>
        <end position="174"/>
    </location>
</feature>
<dbReference type="InterPro" id="IPR030240">
    <property type="entry name" value="ABCC4_TMD1"/>
</dbReference>
<keyword evidence="16 35" id="KW-0067">ATP-binding</keyword>
<evidence type="ECO:0000256" key="7">
    <source>
        <dbReference type="ARBA" id="ARBA00012195"/>
    </source>
</evidence>
<dbReference type="GO" id="GO:0005789">
    <property type="term" value="C:endoplasmic reticulum membrane"/>
    <property type="evidence" value="ECO:0007669"/>
    <property type="project" value="UniProtKB-SubCell"/>
</dbReference>
<gene>
    <name evidence="35" type="ORF">ANCCAN_18578</name>
</gene>
<comment type="catalytic activity">
    <reaction evidence="29">
        <text>ATP + H2O + closed Cl(-) channel = ADP + phosphate + open Cl(-) channel.</text>
        <dbReference type="EC" id="5.6.1.6"/>
    </reaction>
</comment>
<dbReference type="CDD" id="cd03250">
    <property type="entry name" value="ABCC_MRP_domain1"/>
    <property type="match status" value="1"/>
</dbReference>
<dbReference type="SUPFAM" id="SSF90123">
    <property type="entry name" value="ABC transporter transmembrane region"/>
    <property type="match status" value="3"/>
</dbReference>
<evidence type="ECO:0000256" key="31">
    <source>
        <dbReference type="ARBA" id="ARBA00048778"/>
    </source>
</evidence>
<dbReference type="Proteomes" id="UP000252519">
    <property type="component" value="Unassembled WGS sequence"/>
</dbReference>
<dbReference type="InterPro" id="IPR003593">
    <property type="entry name" value="AAA+_ATPase"/>
</dbReference>
<keyword evidence="11 32" id="KW-0812">Transmembrane</keyword>
<dbReference type="InterPro" id="IPR017871">
    <property type="entry name" value="ABC_transporter-like_CS"/>
</dbReference>
<dbReference type="GO" id="GO:0055038">
    <property type="term" value="C:recycling endosome membrane"/>
    <property type="evidence" value="ECO:0007669"/>
    <property type="project" value="UniProtKB-SubCell"/>
</dbReference>
<proteinExistence type="inferred from homology"/>
<dbReference type="InterPro" id="IPR003439">
    <property type="entry name" value="ABC_transporter-like_ATP-bd"/>
</dbReference>
<feature type="transmembrane region" description="Helical" evidence="32">
    <location>
        <begin position="787"/>
        <end position="805"/>
    </location>
</feature>
<feature type="transmembrane region" description="Helical" evidence="32">
    <location>
        <begin position="1092"/>
        <end position="1112"/>
    </location>
</feature>
<keyword evidence="10" id="KW-0597">Phosphoprotein</keyword>
<keyword evidence="14" id="KW-0967">Endosome</keyword>
<keyword evidence="21" id="KW-0325">Glycoprotein</keyword>
<comment type="catalytic activity">
    <reaction evidence="30">
        <text>hydrogencarbonate(in) = hydrogencarbonate(out)</text>
        <dbReference type="Rhea" id="RHEA:28695"/>
        <dbReference type="ChEBI" id="CHEBI:17544"/>
    </reaction>
</comment>
<evidence type="ECO:0000256" key="29">
    <source>
        <dbReference type="ARBA" id="ARBA00034073"/>
    </source>
</evidence>
<evidence type="ECO:0000256" key="14">
    <source>
        <dbReference type="ARBA" id="ARBA00022753"/>
    </source>
</evidence>
<dbReference type="SUPFAM" id="SSF52540">
    <property type="entry name" value="P-loop containing nucleoside triphosphate hydrolases"/>
    <property type="match status" value="2"/>
</dbReference>
<evidence type="ECO:0000256" key="17">
    <source>
        <dbReference type="ARBA" id="ARBA00022989"/>
    </source>
</evidence>
<evidence type="ECO:0000256" key="4">
    <source>
        <dbReference type="ARBA" id="ARBA00004520"/>
    </source>
</evidence>
<comment type="subcellular location">
    <subcellularLocation>
        <location evidence="2">Apical cell membrane</location>
        <topology evidence="2">Multi-pass membrane protein</topology>
    </subcellularLocation>
    <subcellularLocation>
        <location evidence="4">Early endosome membrane</location>
        <topology evidence="4">Multi-pass membrane protein</topology>
    </subcellularLocation>
    <subcellularLocation>
        <location evidence="3">Endoplasmic reticulum membrane</location>
        <topology evidence="3">Multi-pass membrane protein</topology>
    </subcellularLocation>
    <subcellularLocation>
        <location evidence="1">Recycling endosome membrane</location>
        <topology evidence="1">Multi-pass membrane protein</topology>
    </subcellularLocation>
</comment>
<sequence>MGKAHLSNGGEPAEPLLDKSEKNYDSCLKPNPEATANIFSRITFLFMTGLFYKGCRKTLEVDDMYEPLPQHESEAATKRMTRAWEQEQEMAAKAGRAPSLMSAIRRTYWAEIAQFGILLFIEESIKLCQPLFMGRLIRYFRFDAPLTEFEAYVAAGGVAMTAALFALIHHPYFYGLQKVGLQLKIAASGMLVNKGVRLSSAALHKTTVGHMVNLLSTDINKFDMGFIFLHYMWVSPLLLIAYSYYLWQEIGPSSFAGFGALVVLIPIQGYFSRQMGRCRREIAARTDKRISIMNEILNGIRVIKMYAWEGAFSEVVADLRRREMSKVRANAVFQSLVMGLFWSSGKLIVLFAVLCFILTGNDLSAERIFVATALYNACRLPVTLFLPFSLQFFFEVRVSIRRIQAFLELEEFSSYAQESLTYSKDGAAHFVPNSETGESEVLLKRVSNNADVTNAAVAEKKSLEGGRIVVQSLTTSWQTAEEEGEDVFAVRNLSFEAKPGDLVAVIGPVGAGKSSLLSSLLCEARRVTGTLSISGKVAYCSQDSWIFSGTIRDNILFGYEFDQEKYRKALEISALNNDIAQFPRGDAVLVGDRGTSLSGGQKARIALARAIYSDADVFLLDDPLSAVDATVGRFLFEKCICGHLRNKIVVLVTHQIQFLHHASEVLLMKNGEVVAKGSLEELKKAHAEQFAALIQETEKSYARRTSSECAASVNSPRRTLSRMSEATDDADHDGVERTLSYVSEKDENELKEKTDFVPEIVEEDKVAGAVSWRIYGVYVQAMCSNPFVIPPLLFVVFAVQILFNLTDWWLNKWTNAAEREAAARLTNATVIEDRYTFFGKVWSVDLNDYMYSYTVLTLLLVIGSVVRCVWFRFSQTLASIALHKKMFYAVVNTKISFFDKNPIGRILNRFSKDVGTMDDQLSFVFFECVWFRFSQTLASIALHKKMFYAVVNTKISFFDKNPIGRILNRFSKDVGTMDDQLSFVFFEFLMGALNFFGIVFVILLLNPIVFLPTLPLLILFFLLRVVYLASSRDVKRLEATTRSPLYSHISAFMNGLFTVRAFGKQTEVLHEYHRAQNVNTAAFGLTLTTARWFAVCIDWLVALFVSVVAFFSVITPASMTSGEVALMLVYAVQLTGFFSWIMRQSAELQNGMVSVERIVQYTELESEHDDNLSLEVPKAWPTEGHITVSNMYMKYDEDGDYVLKNVSLDIKPKEKIGIVGRTGAGKSSLLRALFRLTPPSSGSVMIDGVDTATLPLKVLRRGIAIIPQEPVLFIGSLRRNLDPFNQYSDEELWRVIDQVELKPVVMELAGGLEASMHEGGANFSVGQRQLVCLARALLRNSRILVIDEATANVDPRTDALIQRTIRESFSHATVLTIAHRLNTIMDSSRVLVLKDGEVAEFGPAYELLQKRDGILKSLVEETGKENAEVLHKMAEENYLSSK</sequence>
<protein>
    <recommendedName>
        <fullName evidence="8">Cystic fibrosis transmembrane conductance regulator</fullName>
        <ecNumber evidence="7">5.6.1.6</ecNumber>
    </recommendedName>
    <alternativeName>
        <fullName evidence="26">ATP-binding cassette sub-family C member 7</fullName>
    </alternativeName>
    <alternativeName>
        <fullName evidence="27">Channel conductance-controlling ATPase</fullName>
    </alternativeName>
    <alternativeName>
        <fullName evidence="28">cAMP-dependent chloride channel</fullName>
    </alternativeName>
</protein>